<keyword evidence="5" id="KW-0963">Cytoplasm</keyword>
<comment type="catalytic activity">
    <reaction evidence="15">
        <text>L-threonyl-[protein] + ATP = O-phospho-L-threonyl-[protein] + ADP + H(+)</text>
        <dbReference type="Rhea" id="RHEA:46608"/>
        <dbReference type="Rhea" id="RHEA-COMP:11060"/>
        <dbReference type="Rhea" id="RHEA-COMP:11605"/>
        <dbReference type="ChEBI" id="CHEBI:15378"/>
        <dbReference type="ChEBI" id="CHEBI:30013"/>
        <dbReference type="ChEBI" id="CHEBI:30616"/>
        <dbReference type="ChEBI" id="CHEBI:61977"/>
        <dbReference type="ChEBI" id="CHEBI:456216"/>
        <dbReference type="EC" id="2.7.11.1"/>
    </reaction>
</comment>
<dbReference type="InterPro" id="IPR030484">
    <property type="entry name" value="Rio2"/>
</dbReference>
<dbReference type="RefSeq" id="XP_055891821.1">
    <property type="nucleotide sequence ID" value="XM_056035846.1"/>
</dbReference>
<dbReference type="GO" id="GO:0030688">
    <property type="term" value="C:preribosome, small subunit precursor"/>
    <property type="evidence" value="ECO:0007669"/>
    <property type="project" value="TreeGrafter"/>
</dbReference>
<keyword evidence="12" id="KW-0418">Kinase</keyword>
<feature type="compositionally biased region" description="Acidic residues" evidence="21">
    <location>
        <begin position="467"/>
        <end position="476"/>
    </location>
</feature>
<dbReference type="InterPro" id="IPR011009">
    <property type="entry name" value="Kinase-like_dom_sf"/>
</dbReference>
<evidence type="ECO:0000256" key="17">
    <source>
        <dbReference type="ARBA" id="ARBA00064676"/>
    </source>
</evidence>
<dbReference type="SUPFAM" id="SSF56112">
    <property type="entry name" value="Protein kinase-like (PK-like)"/>
    <property type="match status" value="1"/>
</dbReference>
<dbReference type="PROSITE" id="PS01245">
    <property type="entry name" value="RIO1"/>
    <property type="match status" value="1"/>
</dbReference>
<sequence>MPAFWAAPPSSTALTCCKGAYKTPLIDFNTPPSLIWPLTLNPKPVDVFVIVTILGPLDSVPFAEGEGMRSSSLSAMLNHVTLLFSYLRSVDSVESSLCFRMGKLDVKSLRYLTREDFRVLIAVEMGMKNHELVPPALVAAIAHLPTGGSHKKLRELHKHGLVAYEQGNKRYSGYRLTNAGYDFLALKVLTDKNVISSVGNQIGVGKESDVYIVADDEEKQYALKLHRLGRTCFRQIKNKRDYMKYRKSASWLYLGRLAATKEFAYMKALYDTGFPVPKPFESNRHAVVMELLNGYPMCQIHKLSDPGSVYDECMELLVKLGNYGLIHGDFNEFNLMVDDKDHITMIDFPQMISTSHCNAEMYFDRDVQCIRTFFAKRFNYESELFPTFSDLKRIGTLDVEIAASGFTKDLSDAFDETMTNMGLLETNESMQKVKVDKSSEDSDDCEDDKDSPNNIEEDCEKNFDEDRRDDDDDDENSVPPGKDPRILKWLAQSDCNTLADERNEEIGLSEHPDLCVETQKLDSTNHLSTDSIKELNKETSMLCEQSNTMSLADTQNKDLEKLEQNEDEDLINLRLSNLNIRPFRNEDSQHHVNECHKKKESGSVATHSIACSSIAPEIARSRIRSQAKRKQQAQLARRVRKSGEASLFTQLRRDTQDDIKQSLDAVWF</sequence>
<dbReference type="SUPFAM" id="SSF46785">
    <property type="entry name" value="Winged helix' DNA-binding domain"/>
    <property type="match status" value="1"/>
</dbReference>
<keyword evidence="6" id="KW-0690">Ribosome biogenesis</keyword>
<dbReference type="OMA" id="ACPHLIA"/>
<dbReference type="InterPro" id="IPR015285">
    <property type="entry name" value="RIO2_wHTH_N"/>
</dbReference>
<dbReference type="Gene3D" id="1.10.510.10">
    <property type="entry name" value="Transferase(Phosphotransferase) domain 1"/>
    <property type="match status" value="1"/>
</dbReference>
<evidence type="ECO:0000313" key="23">
    <source>
        <dbReference type="Proteomes" id="UP001165740"/>
    </source>
</evidence>
<feature type="compositionally biased region" description="Acidic residues" evidence="21">
    <location>
        <begin position="441"/>
        <end position="459"/>
    </location>
</feature>
<dbReference type="InterPro" id="IPR018934">
    <property type="entry name" value="RIO_dom"/>
</dbReference>
<evidence type="ECO:0000259" key="22">
    <source>
        <dbReference type="SMART" id="SM00090"/>
    </source>
</evidence>
<evidence type="ECO:0000256" key="7">
    <source>
        <dbReference type="ARBA" id="ARBA00022527"/>
    </source>
</evidence>
<dbReference type="Gene3D" id="3.30.200.20">
    <property type="entry name" value="Phosphorylase Kinase, domain 1"/>
    <property type="match status" value="1"/>
</dbReference>
<accession>A0A9W3AX65</accession>
<dbReference type="GO" id="GO:0030490">
    <property type="term" value="P:maturation of SSU-rRNA"/>
    <property type="evidence" value="ECO:0007669"/>
    <property type="project" value="TreeGrafter"/>
</dbReference>
<evidence type="ECO:0000256" key="9">
    <source>
        <dbReference type="ARBA" id="ARBA00022679"/>
    </source>
</evidence>
<dbReference type="GO" id="GO:0005524">
    <property type="term" value="F:ATP binding"/>
    <property type="evidence" value="ECO:0007669"/>
    <property type="project" value="UniProtKB-KW"/>
</dbReference>
<feature type="compositionally biased region" description="Basic and acidic residues" evidence="21">
    <location>
        <begin position="431"/>
        <end position="440"/>
    </location>
</feature>
<dbReference type="InterPro" id="IPR018935">
    <property type="entry name" value="RIO_kinase_CS"/>
</dbReference>
<name>A0A9W3AX65_BIOGL</name>
<evidence type="ECO:0000256" key="15">
    <source>
        <dbReference type="ARBA" id="ARBA00047899"/>
    </source>
</evidence>
<keyword evidence="8" id="KW-0597">Phosphoprotein</keyword>
<evidence type="ECO:0000256" key="12">
    <source>
        <dbReference type="ARBA" id="ARBA00022777"/>
    </source>
</evidence>
<evidence type="ECO:0000256" key="6">
    <source>
        <dbReference type="ARBA" id="ARBA00022517"/>
    </source>
</evidence>
<evidence type="ECO:0000256" key="2">
    <source>
        <dbReference type="ARBA" id="ARBA00004496"/>
    </source>
</evidence>
<evidence type="ECO:0000256" key="5">
    <source>
        <dbReference type="ARBA" id="ARBA00022490"/>
    </source>
</evidence>
<evidence type="ECO:0000313" key="24">
    <source>
        <dbReference type="RefSeq" id="XP_055891821.1"/>
    </source>
</evidence>
<evidence type="ECO:0000256" key="14">
    <source>
        <dbReference type="ARBA" id="ARBA00022842"/>
    </source>
</evidence>
<evidence type="ECO:0000256" key="18">
    <source>
        <dbReference type="ARBA" id="ARBA00068353"/>
    </source>
</evidence>
<dbReference type="CDD" id="cd05144">
    <property type="entry name" value="RIO2_C"/>
    <property type="match status" value="1"/>
</dbReference>
<comment type="subcellular location">
    <subcellularLocation>
        <location evidence="2">Cytoplasm</location>
    </subcellularLocation>
</comment>
<dbReference type="GO" id="GO:0005634">
    <property type="term" value="C:nucleus"/>
    <property type="evidence" value="ECO:0007669"/>
    <property type="project" value="TreeGrafter"/>
</dbReference>
<evidence type="ECO:0000256" key="8">
    <source>
        <dbReference type="ARBA" id="ARBA00022553"/>
    </source>
</evidence>
<keyword evidence="13" id="KW-0067">ATP-binding</keyword>
<dbReference type="InterPro" id="IPR036388">
    <property type="entry name" value="WH-like_DNA-bd_sf"/>
</dbReference>
<dbReference type="Gene3D" id="1.10.10.10">
    <property type="entry name" value="Winged helix-like DNA-binding domain superfamily/Winged helix DNA-binding domain"/>
    <property type="match status" value="1"/>
</dbReference>
<feature type="region of interest" description="Disordered" evidence="21">
    <location>
        <begin position="425"/>
        <end position="485"/>
    </location>
</feature>
<dbReference type="GeneID" id="106074356"/>
<evidence type="ECO:0000256" key="20">
    <source>
        <dbReference type="ARBA" id="ARBA00076005"/>
    </source>
</evidence>
<dbReference type="GO" id="GO:0046872">
    <property type="term" value="F:metal ion binding"/>
    <property type="evidence" value="ECO:0007669"/>
    <property type="project" value="UniProtKB-KW"/>
</dbReference>
<keyword evidence="10" id="KW-0479">Metal-binding</keyword>
<dbReference type="FunFam" id="1.10.510.10:FF:000307">
    <property type="entry name" value="Serine/threonine-protein kinase RIO2"/>
    <property type="match status" value="1"/>
</dbReference>
<evidence type="ECO:0000256" key="13">
    <source>
        <dbReference type="ARBA" id="ARBA00022840"/>
    </source>
</evidence>
<evidence type="ECO:0000256" key="16">
    <source>
        <dbReference type="ARBA" id="ARBA00048679"/>
    </source>
</evidence>
<feature type="domain" description="RIO kinase" evidence="22">
    <location>
        <begin position="167"/>
        <end position="390"/>
    </location>
</feature>
<comment type="similarity">
    <text evidence="3">Belongs to the protein kinase superfamily. RIO-type Ser/Thr kinase family.</text>
</comment>
<evidence type="ECO:0000256" key="10">
    <source>
        <dbReference type="ARBA" id="ARBA00022723"/>
    </source>
</evidence>
<dbReference type="FunFam" id="1.10.10.10:FF:000053">
    <property type="entry name" value="Serine/threonine-protein kinase RIO2"/>
    <property type="match status" value="1"/>
</dbReference>
<comment type="cofactor">
    <cofactor evidence="1">
        <name>Mg(2+)</name>
        <dbReference type="ChEBI" id="CHEBI:18420"/>
    </cofactor>
</comment>
<dbReference type="PANTHER" id="PTHR45852:SF1">
    <property type="entry name" value="SERINE_THREONINE-PROTEIN KINASE RIO2"/>
    <property type="match status" value="1"/>
</dbReference>
<dbReference type="AlphaFoldDB" id="A0A9W3AX65"/>
<reference evidence="24" key="1">
    <citation type="submission" date="2025-08" db="UniProtKB">
        <authorList>
            <consortium name="RefSeq"/>
        </authorList>
    </citation>
    <scope>IDENTIFICATION</scope>
</reference>
<dbReference type="Proteomes" id="UP001165740">
    <property type="component" value="Chromosome 1"/>
</dbReference>
<dbReference type="InterPro" id="IPR000687">
    <property type="entry name" value="RIO_kinase"/>
</dbReference>
<dbReference type="SMART" id="SM00090">
    <property type="entry name" value="RIO"/>
    <property type="match status" value="1"/>
</dbReference>
<evidence type="ECO:0000256" key="1">
    <source>
        <dbReference type="ARBA" id="ARBA00001946"/>
    </source>
</evidence>
<proteinExistence type="inferred from homology"/>
<organism evidence="23 24">
    <name type="scientific">Biomphalaria glabrata</name>
    <name type="common">Bloodfluke planorb</name>
    <name type="synonym">Freshwater snail</name>
    <dbReference type="NCBI Taxonomy" id="6526"/>
    <lineage>
        <taxon>Eukaryota</taxon>
        <taxon>Metazoa</taxon>
        <taxon>Spiralia</taxon>
        <taxon>Lophotrochozoa</taxon>
        <taxon>Mollusca</taxon>
        <taxon>Gastropoda</taxon>
        <taxon>Heterobranchia</taxon>
        <taxon>Euthyneura</taxon>
        <taxon>Panpulmonata</taxon>
        <taxon>Hygrophila</taxon>
        <taxon>Lymnaeoidea</taxon>
        <taxon>Planorbidae</taxon>
        <taxon>Biomphalaria</taxon>
    </lineage>
</organism>
<dbReference type="Pfam" id="PF09202">
    <property type="entry name" value="Rio2_N"/>
    <property type="match status" value="1"/>
</dbReference>
<dbReference type="EC" id="2.7.11.1" evidence="4"/>
<evidence type="ECO:0000256" key="19">
    <source>
        <dbReference type="ARBA" id="ARBA00068837"/>
    </source>
</evidence>
<comment type="catalytic activity">
    <reaction evidence="16">
        <text>L-seryl-[protein] + ATP = O-phospho-L-seryl-[protein] + ADP + H(+)</text>
        <dbReference type="Rhea" id="RHEA:17989"/>
        <dbReference type="Rhea" id="RHEA-COMP:9863"/>
        <dbReference type="Rhea" id="RHEA-COMP:11604"/>
        <dbReference type="ChEBI" id="CHEBI:15378"/>
        <dbReference type="ChEBI" id="CHEBI:29999"/>
        <dbReference type="ChEBI" id="CHEBI:30616"/>
        <dbReference type="ChEBI" id="CHEBI:83421"/>
        <dbReference type="ChEBI" id="CHEBI:456216"/>
        <dbReference type="EC" id="2.7.11.1"/>
    </reaction>
</comment>
<gene>
    <name evidence="24" type="primary">LOC106074356</name>
</gene>
<evidence type="ECO:0000256" key="11">
    <source>
        <dbReference type="ARBA" id="ARBA00022741"/>
    </source>
</evidence>
<dbReference type="GO" id="GO:0005829">
    <property type="term" value="C:cytosol"/>
    <property type="evidence" value="ECO:0007669"/>
    <property type="project" value="TreeGrafter"/>
</dbReference>
<evidence type="ECO:0000256" key="21">
    <source>
        <dbReference type="SAM" id="MobiDB-lite"/>
    </source>
</evidence>
<comment type="subunit">
    <text evidence="17">Associated with late 40S pre-ribosomal particles. Interacts with PLK1 (via its N-terminus).</text>
</comment>
<dbReference type="GO" id="GO:0004674">
    <property type="term" value="F:protein serine/threonine kinase activity"/>
    <property type="evidence" value="ECO:0007669"/>
    <property type="project" value="UniProtKB-KW"/>
</dbReference>
<keyword evidence="9" id="KW-0808">Transferase</keyword>
<keyword evidence="23" id="KW-1185">Reference proteome</keyword>
<protein>
    <recommendedName>
        <fullName evidence="18">Serine/threonine-protein kinase RIO2</fullName>
        <ecNumber evidence="4">2.7.11.1</ecNumber>
    </recommendedName>
    <alternativeName>
        <fullName evidence="20">RIO kinase 2</fullName>
    </alternativeName>
    <alternativeName>
        <fullName evidence="19">Serine/threonine-protein kinase rio2</fullName>
    </alternativeName>
</protein>
<evidence type="ECO:0000256" key="3">
    <source>
        <dbReference type="ARBA" id="ARBA00009196"/>
    </source>
</evidence>
<keyword evidence="14" id="KW-0460">Magnesium</keyword>
<evidence type="ECO:0000256" key="4">
    <source>
        <dbReference type="ARBA" id="ARBA00012513"/>
    </source>
</evidence>
<dbReference type="FunFam" id="3.30.200.20:FF:000052">
    <property type="entry name" value="Serine/threonine-protein kinase RIO2"/>
    <property type="match status" value="1"/>
</dbReference>
<keyword evidence="7" id="KW-0723">Serine/threonine-protein kinase</keyword>
<dbReference type="OrthoDB" id="10258631at2759"/>
<dbReference type="PANTHER" id="PTHR45852">
    <property type="entry name" value="SER/THR-PROTEIN KINASE RIO2"/>
    <property type="match status" value="1"/>
</dbReference>
<keyword evidence="11" id="KW-0547">Nucleotide-binding</keyword>
<dbReference type="InterPro" id="IPR036390">
    <property type="entry name" value="WH_DNA-bd_sf"/>
</dbReference>
<dbReference type="Pfam" id="PF01163">
    <property type="entry name" value="RIO1"/>
    <property type="match status" value="1"/>
</dbReference>